<feature type="compositionally biased region" description="Basic and acidic residues" evidence="1">
    <location>
        <begin position="402"/>
        <end position="436"/>
    </location>
</feature>
<gene>
    <name evidence="3" type="ORF">CC80DRAFT_82589</name>
</gene>
<evidence type="ECO:0000256" key="1">
    <source>
        <dbReference type="SAM" id="MobiDB-lite"/>
    </source>
</evidence>
<reference evidence="3" key="1">
    <citation type="journal article" date="2020" name="Stud. Mycol.">
        <title>101 Dothideomycetes genomes: a test case for predicting lifestyles and emergence of pathogens.</title>
        <authorList>
            <person name="Haridas S."/>
            <person name="Albert R."/>
            <person name="Binder M."/>
            <person name="Bloem J."/>
            <person name="Labutti K."/>
            <person name="Salamov A."/>
            <person name="Andreopoulos B."/>
            <person name="Baker S."/>
            <person name="Barry K."/>
            <person name="Bills G."/>
            <person name="Bluhm B."/>
            <person name="Cannon C."/>
            <person name="Castanera R."/>
            <person name="Culley D."/>
            <person name="Daum C."/>
            <person name="Ezra D."/>
            <person name="Gonzalez J."/>
            <person name="Henrissat B."/>
            <person name="Kuo A."/>
            <person name="Liang C."/>
            <person name="Lipzen A."/>
            <person name="Lutzoni F."/>
            <person name="Magnuson J."/>
            <person name="Mondo S."/>
            <person name="Nolan M."/>
            <person name="Ohm R."/>
            <person name="Pangilinan J."/>
            <person name="Park H.-J."/>
            <person name="Ramirez L."/>
            <person name="Alfaro M."/>
            <person name="Sun H."/>
            <person name="Tritt A."/>
            <person name="Yoshinaga Y."/>
            <person name="Zwiers L.-H."/>
            <person name="Turgeon B."/>
            <person name="Goodwin S."/>
            <person name="Spatafora J."/>
            <person name="Crous P."/>
            <person name="Grigoriev I."/>
        </authorList>
    </citation>
    <scope>NUCLEOTIDE SEQUENCE</scope>
    <source>
        <strain evidence="3">CBS 675.92</strain>
    </source>
</reference>
<evidence type="ECO:0000313" key="3">
    <source>
        <dbReference type="EMBL" id="KAF1955954.1"/>
    </source>
</evidence>
<feature type="region of interest" description="Disordered" evidence="1">
    <location>
        <begin position="623"/>
        <end position="667"/>
    </location>
</feature>
<dbReference type="AlphaFoldDB" id="A0A6A5TUH8"/>
<keyword evidence="2" id="KW-0812">Transmembrane</keyword>
<feature type="transmembrane region" description="Helical" evidence="2">
    <location>
        <begin position="50"/>
        <end position="69"/>
    </location>
</feature>
<feature type="compositionally biased region" description="Basic and acidic residues" evidence="1">
    <location>
        <begin position="456"/>
        <end position="478"/>
    </location>
</feature>
<evidence type="ECO:0000256" key="2">
    <source>
        <dbReference type="SAM" id="Phobius"/>
    </source>
</evidence>
<feature type="region of interest" description="Disordered" evidence="1">
    <location>
        <begin position="1105"/>
        <end position="1127"/>
    </location>
</feature>
<sequence length="1127" mass="128357">MSSYPDTPVIHNHTFMERLLLILLDPLEDPIHSISRALDVEDPGQVATTIGWTFFIAFLLSIFCTLYLGHSSLYRTLLTRHIRNSRDGIDKTTQMLASVEHMVTQTNSATGTGKTQTYPTIQDQEFREQKAPEAARRFGDNVIEAAKKRLDEEKAETEQEGSRVGGLTAQTHLLKKKQGQDSADLDAEKKEVINLQSEIEILKQQNEDAEKKCMNDKEKLENELSKANEKIKPTDAEGQKRLKTDEEQFKTAQKECKSDKEKLEKELAEAIEKIKSNDIKARERLREAEEQHAEAILKLTNNGDRVDHQIEDLKGEINAANSAKRAAEDKLEQAEEKLKDLAETKKASDSAAEKYSKELSKTKTEKEEIEKKLANANKAHSTAKEEVERVKKELSTTGEELTTTKEKLSTANIAKEKSEQDLKNQTKSLEATKKSNSESSKLVESFQNDLAQAKTELGKTRKEQKATEEKFDQTDAEREAFKRKIKELQSTLAKSEAEKQDLEKTSNSAQDDLKKKVEETEKSLQSSEKELEDTKKTLQACEATRKNLKDLEQSIKAYEQAWAKQEDDAKQAQRKLAERNMQIEDLQKRLEEALKLVPEEELVNLTPCDEDMTRRWKIAQAGILGKRGEETETKTPTKQSKNPAAPKLTWAEETEEAERYPDPPIIPPPTMTEHEKAMKKLKPVLLTTAPPTTAEPQTAPTIPPLTPTDPEDPLGDADVRRTLRRLAEKRTEPVSYCSDCGNPQKDLESYHDHLQYCPLYHLPQNCPEPEPVTRCTFDPKTGARKERWAKWGPSTPGIVPPEVLNRERFLGWHEGFPEEMKARKTREADNYLNPAGDWCMFCPDRRTFEDLRAEGIDIPTHLEECQFVAPMKSRRRVRRWSNTGKMEHLSNYPLKGRFLYAEEVRNEEKPQTEKKMTRLGDQMGNHPTADDTKFFCPDCGEEQTGGVKPWKTGHLNKCRLYQLPQNIPMPEPVIRGTFDKDTGERREQWADFGPKKQVNAPVEVLIGSEINSSQRKSKPYQQSDSRPPRTRDMIIEGGYCKYCPYKTTHAQLEAEGLNLQEHFEDCKSRAPVINEAPAARWHAKTGKNALDWFEKVDRYVYPKECRDEAGPLPPTEPAGTAGKDVQT</sequence>
<feature type="compositionally biased region" description="Basic and acidic residues" evidence="1">
    <location>
        <begin position="325"/>
        <end position="373"/>
    </location>
</feature>
<proteinExistence type="predicted"/>
<keyword evidence="4" id="KW-1185">Reference proteome</keyword>
<feature type="compositionally biased region" description="Basic and acidic residues" evidence="1">
    <location>
        <begin position="511"/>
        <end position="536"/>
    </location>
</feature>
<feature type="compositionally biased region" description="Basic and acidic residues" evidence="1">
    <location>
        <begin position="382"/>
        <end position="394"/>
    </location>
</feature>
<feature type="region of interest" description="Disordered" evidence="1">
    <location>
        <begin position="213"/>
        <end position="262"/>
    </location>
</feature>
<keyword evidence="2" id="KW-1133">Transmembrane helix</keyword>
<accession>A0A6A5TUH8</accession>
<feature type="region of interest" description="Disordered" evidence="1">
    <location>
        <begin position="689"/>
        <end position="715"/>
    </location>
</feature>
<feature type="compositionally biased region" description="Low complexity" evidence="1">
    <location>
        <begin position="689"/>
        <end position="700"/>
    </location>
</feature>
<feature type="region of interest" description="Disordered" evidence="1">
    <location>
        <begin position="1008"/>
        <end position="1031"/>
    </location>
</feature>
<dbReference type="Proteomes" id="UP000800035">
    <property type="component" value="Unassembled WGS sequence"/>
</dbReference>
<protein>
    <submittedName>
        <fullName evidence="3">Uncharacterized protein</fullName>
    </submittedName>
</protein>
<feature type="region of interest" description="Disordered" evidence="1">
    <location>
        <begin position="321"/>
        <end position="478"/>
    </location>
</feature>
<dbReference type="PANTHER" id="PTHR45615:SF80">
    <property type="entry name" value="GRIP DOMAIN-CONTAINING PROTEIN"/>
    <property type="match status" value="1"/>
</dbReference>
<dbReference type="PANTHER" id="PTHR45615">
    <property type="entry name" value="MYOSIN HEAVY CHAIN, NON-MUSCLE"/>
    <property type="match status" value="1"/>
</dbReference>
<feature type="compositionally biased region" description="Polar residues" evidence="1">
    <location>
        <begin position="1009"/>
        <end position="1025"/>
    </location>
</feature>
<keyword evidence="2" id="KW-0472">Membrane</keyword>
<name>A0A6A5TUH8_9PLEO</name>
<feature type="compositionally biased region" description="Basic and acidic residues" evidence="1">
    <location>
        <begin position="495"/>
        <end position="504"/>
    </location>
</feature>
<evidence type="ECO:0000313" key="4">
    <source>
        <dbReference type="Proteomes" id="UP000800035"/>
    </source>
</evidence>
<dbReference type="EMBL" id="ML976993">
    <property type="protein sequence ID" value="KAF1955954.1"/>
    <property type="molecule type" value="Genomic_DNA"/>
</dbReference>
<feature type="region of interest" description="Disordered" evidence="1">
    <location>
        <begin position="490"/>
        <end position="536"/>
    </location>
</feature>
<organism evidence="3 4">
    <name type="scientific">Byssothecium circinans</name>
    <dbReference type="NCBI Taxonomy" id="147558"/>
    <lineage>
        <taxon>Eukaryota</taxon>
        <taxon>Fungi</taxon>
        <taxon>Dikarya</taxon>
        <taxon>Ascomycota</taxon>
        <taxon>Pezizomycotina</taxon>
        <taxon>Dothideomycetes</taxon>
        <taxon>Pleosporomycetidae</taxon>
        <taxon>Pleosporales</taxon>
        <taxon>Massarineae</taxon>
        <taxon>Massarinaceae</taxon>
        <taxon>Byssothecium</taxon>
    </lineage>
</organism>
<feature type="compositionally biased region" description="Polar residues" evidence="1">
    <location>
        <begin position="437"/>
        <end position="450"/>
    </location>
</feature>
<feature type="compositionally biased region" description="Basic and acidic residues" evidence="1">
    <location>
        <begin position="626"/>
        <end position="635"/>
    </location>
</feature>